<dbReference type="EMBL" id="BLJE01000007">
    <property type="protein sequence ID" value="GFE67105.1"/>
    <property type="molecule type" value="Genomic_DNA"/>
</dbReference>
<dbReference type="AlphaFoldDB" id="A0A6N6JLZ8"/>
<feature type="domain" description="Toprim" evidence="1">
    <location>
        <begin position="235"/>
        <end position="324"/>
    </location>
</feature>
<reference evidence="3 4" key="1">
    <citation type="submission" date="2019-12" db="EMBL/GenBank/DDBJ databases">
        <title>Litoreibacter badius sp. nov., a novel bacteriochlorophyll a-containing bacterium in the genus Litoreibacter.</title>
        <authorList>
            <person name="Kanamuro M."/>
            <person name="Takabe Y."/>
            <person name="Mori K."/>
            <person name="Takaichi S."/>
            <person name="Hanada S."/>
        </authorList>
    </citation>
    <scope>NUCLEOTIDE SEQUENCE [LARGE SCALE GENOMIC DNA]</scope>
    <source>
        <strain evidence="3 4">K6</strain>
    </source>
</reference>
<dbReference type="Proteomes" id="UP000436822">
    <property type="component" value="Unassembled WGS sequence"/>
</dbReference>
<organism evidence="3 4">
    <name type="scientific">Litoreibacter roseus</name>
    <dbReference type="NCBI Taxonomy" id="2601869"/>
    <lineage>
        <taxon>Bacteria</taxon>
        <taxon>Pseudomonadati</taxon>
        <taxon>Pseudomonadota</taxon>
        <taxon>Alphaproteobacteria</taxon>
        <taxon>Rhodobacterales</taxon>
        <taxon>Roseobacteraceae</taxon>
        <taxon>Litoreibacter</taxon>
    </lineage>
</organism>
<proteinExistence type="predicted"/>
<evidence type="ECO:0000259" key="1">
    <source>
        <dbReference type="Pfam" id="PF13362"/>
    </source>
</evidence>
<name>A0A6N6JLZ8_9RHOB</name>
<dbReference type="OrthoDB" id="9811157at2"/>
<dbReference type="InterPro" id="IPR055570">
    <property type="entry name" value="DUF7146"/>
</dbReference>
<feature type="domain" description="DUF7146" evidence="2">
    <location>
        <begin position="130"/>
        <end position="226"/>
    </location>
</feature>
<dbReference type="Pfam" id="PF23639">
    <property type="entry name" value="DUF7146"/>
    <property type="match status" value="1"/>
</dbReference>
<sequence length="351" mass="37558">MTRGRGIDVGAIARDLARDTEGFCRRYFPNGVKAGNYWQMGDVTGAAGRSLTIRLCAAGGNQPGKWTDHATGEFGDLLDLLAHQIGSGSFDALMAEARSFLGHAQFGPNRTRSSDKMRSFPNTNVRSGVKLFGYGTAIANTPAAAYLTARGITRFGTALRYHPSAYLRGDHGERLACPALLAAITDNEGQITGCSRIFLDPVTSQVAAITAPKRVLGALHGNGIRLGAWRSARDLIVGEGLENTLSVGTAFPTAALISCLTANHLAAFIWPSATRRIWIALDDDRAGWRGAKTLHARALAAGRDAFFLTPHRDDFNADLIADGPTVLRHRLAAVISAKVDGHDLWPRDQAA</sequence>
<dbReference type="Pfam" id="PF13362">
    <property type="entry name" value="Toprim_3"/>
    <property type="match status" value="1"/>
</dbReference>
<protein>
    <submittedName>
        <fullName evidence="3">DNA primase</fullName>
    </submittedName>
</protein>
<keyword evidence="4" id="KW-1185">Reference proteome</keyword>
<dbReference type="InterPro" id="IPR034154">
    <property type="entry name" value="TOPRIM_DnaG/twinkle"/>
</dbReference>
<gene>
    <name evidence="3" type="ORF">KIN_41790</name>
</gene>
<dbReference type="InterPro" id="IPR006171">
    <property type="entry name" value="TOPRIM_dom"/>
</dbReference>
<evidence type="ECO:0000313" key="3">
    <source>
        <dbReference type="EMBL" id="GFE67105.1"/>
    </source>
</evidence>
<evidence type="ECO:0000259" key="2">
    <source>
        <dbReference type="Pfam" id="PF23639"/>
    </source>
</evidence>
<accession>A0A6N6JLZ8</accession>
<dbReference type="RefSeq" id="WP_159810765.1">
    <property type="nucleotide sequence ID" value="NZ_BLJE01000007.1"/>
</dbReference>
<dbReference type="CDD" id="cd01029">
    <property type="entry name" value="TOPRIM_primases"/>
    <property type="match status" value="1"/>
</dbReference>
<evidence type="ECO:0000313" key="4">
    <source>
        <dbReference type="Proteomes" id="UP000436822"/>
    </source>
</evidence>
<comment type="caution">
    <text evidence="3">The sequence shown here is derived from an EMBL/GenBank/DDBJ whole genome shotgun (WGS) entry which is preliminary data.</text>
</comment>